<dbReference type="Proteomes" id="UP000585474">
    <property type="component" value="Unassembled WGS sequence"/>
</dbReference>
<sequence length="153" mass="16775">MPNNKPKGSPSWAPKCAAMAAHCQPTQLAHIAMHMAMPAHCLPTSSAMPALFLNNMRSNACLLPAKMLGNVLSIFNQHAQQQCMPTANQPARQCLLRKARQCLLGNYVPWLTIAEKMGAIAEKMCSNAEKFEPWLTIANSHVRQCLAIADPRV</sequence>
<proteinExistence type="predicted"/>
<gene>
    <name evidence="1" type="ORF">Acr_00g0041450</name>
</gene>
<keyword evidence="2" id="KW-1185">Reference proteome</keyword>
<name>A0A7J0DJU3_9ERIC</name>
<evidence type="ECO:0000313" key="2">
    <source>
        <dbReference type="Proteomes" id="UP000585474"/>
    </source>
</evidence>
<organism evidence="1 2">
    <name type="scientific">Actinidia rufa</name>
    <dbReference type="NCBI Taxonomy" id="165716"/>
    <lineage>
        <taxon>Eukaryota</taxon>
        <taxon>Viridiplantae</taxon>
        <taxon>Streptophyta</taxon>
        <taxon>Embryophyta</taxon>
        <taxon>Tracheophyta</taxon>
        <taxon>Spermatophyta</taxon>
        <taxon>Magnoliopsida</taxon>
        <taxon>eudicotyledons</taxon>
        <taxon>Gunneridae</taxon>
        <taxon>Pentapetalae</taxon>
        <taxon>asterids</taxon>
        <taxon>Ericales</taxon>
        <taxon>Actinidiaceae</taxon>
        <taxon>Actinidia</taxon>
    </lineage>
</organism>
<accession>A0A7J0DJU3</accession>
<comment type="caution">
    <text evidence="1">The sequence shown here is derived from an EMBL/GenBank/DDBJ whole genome shotgun (WGS) entry which is preliminary data.</text>
</comment>
<protein>
    <submittedName>
        <fullName evidence="1">Uncharacterized protein</fullName>
    </submittedName>
</protein>
<dbReference type="AlphaFoldDB" id="A0A7J0DJU3"/>
<reference evidence="2" key="1">
    <citation type="submission" date="2019-07" db="EMBL/GenBank/DDBJ databases">
        <title>De Novo Assembly of kiwifruit Actinidia rufa.</title>
        <authorList>
            <person name="Sugita-Konishi S."/>
            <person name="Sato K."/>
            <person name="Mori E."/>
            <person name="Abe Y."/>
            <person name="Kisaki G."/>
            <person name="Hamano K."/>
            <person name="Suezawa K."/>
            <person name="Otani M."/>
            <person name="Fukuda T."/>
            <person name="Manabe T."/>
            <person name="Gomi K."/>
            <person name="Tabuchi M."/>
            <person name="Akimitsu K."/>
            <person name="Kataoka I."/>
        </authorList>
    </citation>
    <scope>NUCLEOTIDE SEQUENCE [LARGE SCALE GENOMIC DNA]</scope>
    <source>
        <strain evidence="2">cv. Fuchu</strain>
    </source>
</reference>
<dbReference type="EMBL" id="BJWL01000237">
    <property type="protein sequence ID" value="GFS35681.1"/>
    <property type="molecule type" value="Genomic_DNA"/>
</dbReference>
<evidence type="ECO:0000313" key="1">
    <source>
        <dbReference type="EMBL" id="GFS35681.1"/>
    </source>
</evidence>